<evidence type="ECO:0000313" key="1">
    <source>
        <dbReference type="EMBL" id="KAJ0394899.1"/>
    </source>
</evidence>
<gene>
    <name evidence="1" type="ORF">P43SY_009969</name>
</gene>
<dbReference type="EMBL" id="JAKCXM010000376">
    <property type="protein sequence ID" value="KAJ0394899.1"/>
    <property type="molecule type" value="Genomic_DNA"/>
</dbReference>
<evidence type="ECO:0000313" key="2">
    <source>
        <dbReference type="Proteomes" id="UP001209570"/>
    </source>
</evidence>
<accession>A0AAD5M4Y8</accession>
<organism evidence="1 2">
    <name type="scientific">Pythium insidiosum</name>
    <name type="common">Pythiosis disease agent</name>
    <dbReference type="NCBI Taxonomy" id="114742"/>
    <lineage>
        <taxon>Eukaryota</taxon>
        <taxon>Sar</taxon>
        <taxon>Stramenopiles</taxon>
        <taxon>Oomycota</taxon>
        <taxon>Peronosporomycetes</taxon>
        <taxon>Pythiales</taxon>
        <taxon>Pythiaceae</taxon>
        <taxon>Pythium</taxon>
    </lineage>
</organism>
<comment type="caution">
    <text evidence="1">The sequence shown here is derived from an EMBL/GenBank/DDBJ whole genome shotgun (WGS) entry which is preliminary data.</text>
</comment>
<proteinExistence type="predicted"/>
<keyword evidence="2" id="KW-1185">Reference proteome</keyword>
<reference evidence="1" key="1">
    <citation type="submission" date="2021-12" db="EMBL/GenBank/DDBJ databases">
        <title>Prjna785345.</title>
        <authorList>
            <person name="Rujirawat T."/>
            <person name="Krajaejun T."/>
        </authorList>
    </citation>
    <scope>NUCLEOTIDE SEQUENCE</scope>
    <source>
        <strain evidence="1">Pi057C3</strain>
    </source>
</reference>
<sequence length="266" mass="30214">MFDGSFKSTRKVNLSGRKKPFVYASASSSGGSAATALSSSAVSSAATRDELLLQSKIAREERLAHKRRVSATLKIQALVRRVLTQRRVRRQVFQELERELSALLPAVNLRDSPLPSAQLHHILHRFLFVAVNYQQGARDRFLRIEALRTVQDYVVGMALVGALRGDLLMVPSTMDLPVWIFRMKGLFTLALQYVVEDEDPNQAPQRVLYLSLLETLAAPEQYQAREEVLELLLRRLAMTPVWGTFDAIRRFLCAVFWTRFALKPHH</sequence>
<dbReference type="AlphaFoldDB" id="A0AAD5M4Y8"/>
<name>A0AAD5M4Y8_PYTIN</name>
<dbReference type="Proteomes" id="UP001209570">
    <property type="component" value="Unassembled WGS sequence"/>
</dbReference>
<protein>
    <submittedName>
        <fullName evidence="1">Uncharacterized protein</fullName>
    </submittedName>
</protein>